<dbReference type="Gene3D" id="3.40.50.300">
    <property type="entry name" value="P-loop containing nucleotide triphosphate hydrolases"/>
    <property type="match status" value="1"/>
</dbReference>
<dbReference type="Pfam" id="PF02212">
    <property type="entry name" value="GED"/>
    <property type="match status" value="1"/>
</dbReference>
<dbReference type="PROSITE" id="PS51718">
    <property type="entry name" value="G_DYNAMIN_2"/>
    <property type="match status" value="1"/>
</dbReference>
<evidence type="ECO:0000313" key="6">
    <source>
        <dbReference type="EMBL" id="KAK1379719.1"/>
    </source>
</evidence>
<dbReference type="GO" id="GO:0005525">
    <property type="term" value="F:GTP binding"/>
    <property type="evidence" value="ECO:0007669"/>
    <property type="project" value="UniProtKB-KW"/>
</dbReference>
<dbReference type="GO" id="GO:0003924">
    <property type="term" value="F:GTPase activity"/>
    <property type="evidence" value="ECO:0007669"/>
    <property type="project" value="InterPro"/>
</dbReference>
<dbReference type="InterPro" id="IPR027417">
    <property type="entry name" value="P-loop_NTPase"/>
</dbReference>
<keyword evidence="1" id="KW-0547">Nucleotide-binding</keyword>
<dbReference type="CDD" id="cd08771">
    <property type="entry name" value="DLP_1"/>
    <property type="match status" value="1"/>
</dbReference>
<reference evidence="6" key="2">
    <citation type="submission" date="2023-05" db="EMBL/GenBank/DDBJ databases">
        <authorList>
            <person name="Schelkunov M.I."/>
        </authorList>
    </citation>
    <scope>NUCLEOTIDE SEQUENCE</scope>
    <source>
        <strain evidence="6">Hsosn_3</strain>
        <tissue evidence="6">Leaf</tissue>
    </source>
</reference>
<gene>
    <name evidence="6" type="ORF">POM88_026463</name>
</gene>
<dbReference type="EMBL" id="JAUIZM010000006">
    <property type="protein sequence ID" value="KAK1379719.1"/>
    <property type="molecule type" value="Genomic_DNA"/>
</dbReference>
<evidence type="ECO:0000256" key="1">
    <source>
        <dbReference type="ARBA" id="ARBA00022741"/>
    </source>
</evidence>
<dbReference type="SMART" id="SM00053">
    <property type="entry name" value="DYNc"/>
    <property type="match status" value="1"/>
</dbReference>
<dbReference type="Proteomes" id="UP001237642">
    <property type="component" value="Unassembled WGS sequence"/>
</dbReference>
<dbReference type="Gene3D" id="1.20.120.1240">
    <property type="entry name" value="Dynamin, middle domain"/>
    <property type="match status" value="1"/>
</dbReference>
<dbReference type="GO" id="GO:0005737">
    <property type="term" value="C:cytoplasm"/>
    <property type="evidence" value="ECO:0007669"/>
    <property type="project" value="TreeGrafter"/>
</dbReference>
<keyword evidence="3" id="KW-0505">Motor protein</keyword>
<dbReference type="SUPFAM" id="SSF52540">
    <property type="entry name" value="P-loop containing nucleoside triphosphate hydrolases"/>
    <property type="match status" value="1"/>
</dbReference>
<comment type="caution">
    <text evidence="6">The sequence shown here is derived from an EMBL/GenBank/DDBJ whole genome shotgun (WGS) entry which is preliminary data.</text>
</comment>
<sequence length="647" mass="71977">MIVQENASNPVSGIDESLVSSYNDRIRPLLDAIDKLRDLNVMQEGIQLPTIVVVGEQSSGKSSVLESLAGISLPRGDGICTRVPLVIRLQNHAQSDSLLQLEYLTKVVSTDESNVAIAINLATDEIAGNGKGISHTPLTLVVKKNGVPDLTMIDLPGITRVPVHGQPEDIYEQISDIIMEFIKPKESIILNVLSATVDFPTCESIRMSQLVDKTGERTLAVVTKSDKAPDGLHEKVMADDVKIGLGYVCVRNRIGDESYEEARMKETKLFQAHPLLKKIDKSMVGVPVLAKRLVQIQANIISKCLPDIVKKINMKLNANVSELNNLPQKLSSVAEATTTFMRIVGLSRESLKKLLVRGEFEEYPDDKSMHCTARVAELLDKFSEDIKISSDNNSFLMTEIEVLEETKAIALPNFLPRSAFQALLHLKIKAMAEIPANFIAKVWDYVETVVIAVVVHHCEKYPQFQSHMTVAARNLISSVKEKSTERVLEIVEMEKLAGYTCDPQYLAEWKKHLAYSGNLNQNNSVINLGFFGNINVSHLMNYPIGIKSEAFDLKCRITAYWEVVIKRMVDCIALQLLLSIQRFANGEMEAEIVNEVMDMKEGGIERLLIEMPSVALKRERLNKSISLLKESRAVVAKIMDKIAVSDD</sequence>
<accession>A0AAD8I5V7</accession>
<dbReference type="Pfam" id="PF01031">
    <property type="entry name" value="Dynamin_M"/>
    <property type="match status" value="1"/>
</dbReference>
<dbReference type="InterPro" id="IPR001401">
    <property type="entry name" value="Dynamin_GTPase"/>
</dbReference>
<keyword evidence="7" id="KW-1185">Reference proteome</keyword>
<dbReference type="PANTHER" id="PTHR11566:SF173">
    <property type="entry name" value="DYNAMIN-RELATED PROTEIN 4C"/>
    <property type="match status" value="1"/>
</dbReference>
<organism evidence="6 7">
    <name type="scientific">Heracleum sosnowskyi</name>
    <dbReference type="NCBI Taxonomy" id="360622"/>
    <lineage>
        <taxon>Eukaryota</taxon>
        <taxon>Viridiplantae</taxon>
        <taxon>Streptophyta</taxon>
        <taxon>Embryophyta</taxon>
        <taxon>Tracheophyta</taxon>
        <taxon>Spermatophyta</taxon>
        <taxon>Magnoliopsida</taxon>
        <taxon>eudicotyledons</taxon>
        <taxon>Gunneridae</taxon>
        <taxon>Pentapetalae</taxon>
        <taxon>asterids</taxon>
        <taxon>campanulids</taxon>
        <taxon>Apiales</taxon>
        <taxon>Apiaceae</taxon>
        <taxon>Apioideae</taxon>
        <taxon>apioid superclade</taxon>
        <taxon>Tordylieae</taxon>
        <taxon>Tordyliinae</taxon>
        <taxon>Heracleum</taxon>
    </lineage>
</organism>
<dbReference type="InterPro" id="IPR000375">
    <property type="entry name" value="Dynamin_stalk"/>
</dbReference>
<dbReference type="GO" id="GO:0005874">
    <property type="term" value="C:microtubule"/>
    <property type="evidence" value="ECO:0007669"/>
    <property type="project" value="TreeGrafter"/>
</dbReference>
<evidence type="ECO:0000313" key="7">
    <source>
        <dbReference type="Proteomes" id="UP001237642"/>
    </source>
</evidence>
<evidence type="ECO:0000259" key="5">
    <source>
        <dbReference type="PROSITE" id="PS51718"/>
    </source>
</evidence>
<dbReference type="InterPro" id="IPR020850">
    <property type="entry name" value="GED_dom"/>
</dbReference>
<feature type="domain" description="GED" evidence="4">
    <location>
        <begin position="550"/>
        <end position="643"/>
    </location>
</feature>
<evidence type="ECO:0000256" key="3">
    <source>
        <dbReference type="ARBA" id="ARBA00023175"/>
    </source>
</evidence>
<dbReference type="InterPro" id="IPR030381">
    <property type="entry name" value="G_DYNAMIN_dom"/>
</dbReference>
<reference evidence="6" key="1">
    <citation type="submission" date="2023-02" db="EMBL/GenBank/DDBJ databases">
        <title>Genome of toxic invasive species Heracleum sosnowskyi carries increased number of genes despite the absence of recent whole-genome duplications.</title>
        <authorList>
            <person name="Schelkunov M."/>
            <person name="Shtratnikova V."/>
            <person name="Makarenko M."/>
            <person name="Klepikova A."/>
            <person name="Omelchenko D."/>
            <person name="Novikova G."/>
            <person name="Obukhova E."/>
            <person name="Bogdanov V."/>
            <person name="Penin A."/>
            <person name="Logacheva M."/>
        </authorList>
    </citation>
    <scope>NUCLEOTIDE SEQUENCE</scope>
    <source>
        <strain evidence="6">Hsosn_3</strain>
        <tissue evidence="6">Leaf</tissue>
    </source>
</reference>
<dbReference type="GO" id="GO:0008017">
    <property type="term" value="F:microtubule binding"/>
    <property type="evidence" value="ECO:0007669"/>
    <property type="project" value="TreeGrafter"/>
</dbReference>
<dbReference type="GO" id="GO:0016020">
    <property type="term" value="C:membrane"/>
    <property type="evidence" value="ECO:0007669"/>
    <property type="project" value="TreeGrafter"/>
</dbReference>
<dbReference type="PROSITE" id="PS51388">
    <property type="entry name" value="GED"/>
    <property type="match status" value="1"/>
</dbReference>
<dbReference type="InterPro" id="IPR022812">
    <property type="entry name" value="Dynamin"/>
</dbReference>
<dbReference type="PANTHER" id="PTHR11566">
    <property type="entry name" value="DYNAMIN"/>
    <property type="match status" value="1"/>
</dbReference>
<dbReference type="InterPro" id="IPR003130">
    <property type="entry name" value="GED"/>
</dbReference>
<proteinExistence type="predicted"/>
<dbReference type="PRINTS" id="PR00195">
    <property type="entry name" value="DYNAMIN"/>
</dbReference>
<dbReference type="InterPro" id="IPR045063">
    <property type="entry name" value="Dynamin_N"/>
</dbReference>
<evidence type="ECO:0000256" key="2">
    <source>
        <dbReference type="ARBA" id="ARBA00023134"/>
    </source>
</evidence>
<dbReference type="AlphaFoldDB" id="A0AAD8I5V7"/>
<dbReference type="FunFam" id="3.40.50.300:FF:001237">
    <property type="entry name" value="Dynamin-related protein 4C"/>
    <property type="match status" value="1"/>
</dbReference>
<evidence type="ECO:0000259" key="4">
    <source>
        <dbReference type="PROSITE" id="PS51388"/>
    </source>
</evidence>
<name>A0AAD8I5V7_9APIA</name>
<feature type="domain" description="Dynamin-type G" evidence="5">
    <location>
        <begin position="45"/>
        <end position="306"/>
    </location>
</feature>
<protein>
    <submittedName>
        <fullName evidence="6">Dynamin-related protein 4C</fullName>
    </submittedName>
</protein>
<keyword evidence="2" id="KW-0342">GTP-binding</keyword>
<dbReference type="Pfam" id="PF00350">
    <property type="entry name" value="Dynamin_N"/>
    <property type="match status" value="1"/>
</dbReference>
<dbReference type="SMART" id="SM00302">
    <property type="entry name" value="GED"/>
    <property type="match status" value="1"/>
</dbReference>